<feature type="transmembrane region" description="Helical" evidence="5">
    <location>
        <begin position="134"/>
        <end position="153"/>
    </location>
</feature>
<protein>
    <submittedName>
        <fullName evidence="6">Uncharacterized protein</fullName>
    </submittedName>
</protein>
<evidence type="ECO:0000256" key="3">
    <source>
        <dbReference type="ARBA" id="ARBA00022989"/>
    </source>
</evidence>
<feature type="transmembrane region" description="Helical" evidence="5">
    <location>
        <begin position="198"/>
        <end position="216"/>
    </location>
</feature>
<name>A0A382NDS9_9ZZZZ</name>
<dbReference type="GO" id="GO:0012505">
    <property type="term" value="C:endomembrane system"/>
    <property type="evidence" value="ECO:0007669"/>
    <property type="project" value="UniProtKB-SubCell"/>
</dbReference>
<dbReference type="AlphaFoldDB" id="A0A382NDS9"/>
<dbReference type="EMBL" id="UINC01099804">
    <property type="protein sequence ID" value="SVC59354.1"/>
    <property type="molecule type" value="Genomic_DNA"/>
</dbReference>
<dbReference type="GO" id="GO:0030026">
    <property type="term" value="P:intracellular manganese ion homeostasis"/>
    <property type="evidence" value="ECO:0007669"/>
    <property type="project" value="InterPro"/>
</dbReference>
<keyword evidence="3 5" id="KW-1133">Transmembrane helix</keyword>
<dbReference type="Pfam" id="PF01988">
    <property type="entry name" value="VIT1"/>
    <property type="match status" value="1"/>
</dbReference>
<accession>A0A382NDS9</accession>
<keyword evidence="2 5" id="KW-0812">Transmembrane</keyword>
<dbReference type="PANTHER" id="PTHR31851">
    <property type="entry name" value="FE(2+)/MN(2+) TRANSPORTER PCL1"/>
    <property type="match status" value="1"/>
</dbReference>
<evidence type="ECO:0000256" key="4">
    <source>
        <dbReference type="ARBA" id="ARBA00023136"/>
    </source>
</evidence>
<feature type="transmembrane region" description="Helical" evidence="5">
    <location>
        <begin position="165"/>
        <end position="186"/>
    </location>
</feature>
<sequence>AEFVYGGIDGVITTFAVVAGSAGAELAVPIVLILGFANLIADGFAMSVGSYFSAKSENESYDKHKAVEYWEIENLRDKEVEEIREIYEAKGFEGDLLKQVVDVITSDDEVWVDTMMKEELEMIKDDRPPWKRGLVTFIAFNLVGFIPLSAYAFAGFIDASASDLFVVSSFSTAVALALIGTLKGLVTEQSLIKGIIETVFLGGIAATIAFFVGDILEKLL</sequence>
<evidence type="ECO:0000256" key="2">
    <source>
        <dbReference type="ARBA" id="ARBA00022692"/>
    </source>
</evidence>
<organism evidence="6">
    <name type="scientific">marine metagenome</name>
    <dbReference type="NCBI Taxonomy" id="408172"/>
    <lineage>
        <taxon>unclassified sequences</taxon>
        <taxon>metagenomes</taxon>
        <taxon>ecological metagenomes</taxon>
    </lineage>
</organism>
<evidence type="ECO:0000256" key="1">
    <source>
        <dbReference type="ARBA" id="ARBA00004127"/>
    </source>
</evidence>
<feature type="transmembrane region" description="Helical" evidence="5">
    <location>
        <begin position="12"/>
        <end position="37"/>
    </location>
</feature>
<proteinExistence type="predicted"/>
<keyword evidence="4 5" id="KW-0472">Membrane</keyword>
<feature type="non-terminal residue" evidence="6">
    <location>
        <position position="1"/>
    </location>
</feature>
<evidence type="ECO:0000256" key="5">
    <source>
        <dbReference type="SAM" id="Phobius"/>
    </source>
</evidence>
<dbReference type="GO" id="GO:0005384">
    <property type="term" value="F:manganese ion transmembrane transporter activity"/>
    <property type="evidence" value="ECO:0007669"/>
    <property type="project" value="InterPro"/>
</dbReference>
<dbReference type="InterPro" id="IPR008217">
    <property type="entry name" value="Ccc1_fam"/>
</dbReference>
<reference evidence="6" key="1">
    <citation type="submission" date="2018-05" db="EMBL/GenBank/DDBJ databases">
        <authorList>
            <person name="Lanie J.A."/>
            <person name="Ng W.-L."/>
            <person name="Kazmierczak K.M."/>
            <person name="Andrzejewski T.M."/>
            <person name="Davidsen T.M."/>
            <person name="Wayne K.J."/>
            <person name="Tettelin H."/>
            <person name="Glass J.I."/>
            <person name="Rusch D."/>
            <person name="Podicherti R."/>
            <person name="Tsui H.-C.T."/>
            <person name="Winkler M.E."/>
        </authorList>
    </citation>
    <scope>NUCLEOTIDE SEQUENCE</scope>
</reference>
<evidence type="ECO:0000313" key="6">
    <source>
        <dbReference type="EMBL" id="SVC59354.1"/>
    </source>
</evidence>
<comment type="subcellular location">
    <subcellularLocation>
        <location evidence="1">Endomembrane system</location>
        <topology evidence="1">Multi-pass membrane protein</topology>
    </subcellularLocation>
</comment>
<gene>
    <name evidence="6" type="ORF">METZ01_LOCUS312208</name>
</gene>